<sequence>MQNEILDKHVSFRRGKPQSDSLDALSTKLKSELMPVIKHWEQCLGEQINKHPQLALGVGLLSGVALGWWVKR</sequence>
<evidence type="ECO:0000313" key="1">
    <source>
        <dbReference type="EMBL" id="QDU09820.1"/>
    </source>
</evidence>
<evidence type="ECO:0008006" key="3">
    <source>
        <dbReference type="Google" id="ProtNLM"/>
    </source>
</evidence>
<organism evidence="1 2">
    <name type="scientific">Gimesia aquarii</name>
    <dbReference type="NCBI Taxonomy" id="2527964"/>
    <lineage>
        <taxon>Bacteria</taxon>
        <taxon>Pseudomonadati</taxon>
        <taxon>Planctomycetota</taxon>
        <taxon>Planctomycetia</taxon>
        <taxon>Planctomycetales</taxon>
        <taxon>Planctomycetaceae</taxon>
        <taxon>Gimesia</taxon>
    </lineage>
</organism>
<gene>
    <name evidence="1" type="ORF">V202x_32170</name>
</gene>
<accession>A0A517WX26</accession>
<name>A0A517WX26_9PLAN</name>
<dbReference type="RefSeq" id="WP_197992900.1">
    <property type="nucleotide sequence ID" value="NZ_CP037422.1"/>
</dbReference>
<proteinExistence type="predicted"/>
<dbReference type="Proteomes" id="UP000318384">
    <property type="component" value="Chromosome"/>
</dbReference>
<dbReference type="EMBL" id="CP037422">
    <property type="protein sequence ID" value="QDU09820.1"/>
    <property type="molecule type" value="Genomic_DNA"/>
</dbReference>
<reference evidence="1 2" key="1">
    <citation type="submission" date="2019-03" db="EMBL/GenBank/DDBJ databases">
        <title>Deep-cultivation of Planctomycetes and their phenomic and genomic characterization uncovers novel biology.</title>
        <authorList>
            <person name="Wiegand S."/>
            <person name="Jogler M."/>
            <person name="Boedeker C."/>
            <person name="Pinto D."/>
            <person name="Vollmers J."/>
            <person name="Rivas-Marin E."/>
            <person name="Kohn T."/>
            <person name="Peeters S.H."/>
            <person name="Heuer A."/>
            <person name="Rast P."/>
            <person name="Oberbeckmann S."/>
            <person name="Bunk B."/>
            <person name="Jeske O."/>
            <person name="Meyerdierks A."/>
            <person name="Storesund J.E."/>
            <person name="Kallscheuer N."/>
            <person name="Luecker S."/>
            <person name="Lage O.M."/>
            <person name="Pohl T."/>
            <person name="Merkel B.J."/>
            <person name="Hornburger P."/>
            <person name="Mueller R.-W."/>
            <person name="Bruemmer F."/>
            <person name="Labrenz M."/>
            <person name="Spormann A.M."/>
            <person name="Op den Camp H."/>
            <person name="Overmann J."/>
            <person name="Amann R."/>
            <person name="Jetten M.S.M."/>
            <person name="Mascher T."/>
            <person name="Medema M.H."/>
            <person name="Devos D.P."/>
            <person name="Kaster A.-K."/>
            <person name="Ovreas L."/>
            <person name="Rohde M."/>
            <person name="Galperin M.Y."/>
            <person name="Jogler C."/>
        </authorList>
    </citation>
    <scope>NUCLEOTIDE SEQUENCE [LARGE SCALE GENOMIC DNA]</scope>
    <source>
        <strain evidence="1 2">V202</strain>
    </source>
</reference>
<dbReference type="AlphaFoldDB" id="A0A517WX26"/>
<evidence type="ECO:0000313" key="2">
    <source>
        <dbReference type="Proteomes" id="UP000318384"/>
    </source>
</evidence>
<keyword evidence="2" id="KW-1185">Reference proteome</keyword>
<protein>
    <recommendedName>
        <fullName evidence="3">DUF883 domain-containing protein</fullName>
    </recommendedName>
</protein>